<proteinExistence type="predicted"/>
<organism evidence="2">
    <name type="scientific">Streptomyces sp. CMC78</name>
    <dbReference type="NCBI Taxonomy" id="3231512"/>
    <lineage>
        <taxon>Bacteria</taxon>
        <taxon>Bacillati</taxon>
        <taxon>Actinomycetota</taxon>
        <taxon>Actinomycetes</taxon>
        <taxon>Kitasatosporales</taxon>
        <taxon>Streptomycetaceae</taxon>
        <taxon>Streptomyces</taxon>
    </lineage>
</organism>
<feature type="region of interest" description="Disordered" evidence="1">
    <location>
        <begin position="1"/>
        <end position="69"/>
    </location>
</feature>
<name>A0AB33K8I5_9ACTN</name>
<sequence>MIGTGGQGTDPSSGMAGNLSQARESAPEYWGTGAPEGLERPERPERPEGPERPERPDHASVPGLRRSRR</sequence>
<gene>
    <name evidence="2" type="ORF">SCMC78_13000</name>
</gene>
<dbReference type="AlphaFoldDB" id="A0AB33K8I5"/>
<feature type="compositionally biased region" description="Basic and acidic residues" evidence="1">
    <location>
        <begin position="37"/>
        <end position="58"/>
    </location>
</feature>
<evidence type="ECO:0000313" key="2">
    <source>
        <dbReference type="EMBL" id="BFP51493.1"/>
    </source>
</evidence>
<dbReference type="KEGG" id="stcm:SCMC78_13000"/>
<accession>A0AB33K8I5</accession>
<evidence type="ECO:0000256" key="1">
    <source>
        <dbReference type="SAM" id="MobiDB-lite"/>
    </source>
</evidence>
<reference evidence="2" key="1">
    <citation type="submission" date="2024-07" db="EMBL/GenBank/DDBJ databases">
        <title>Complete genome sequences of cellulolytic bacteria, Kitasatospora sp. CMC57 and Streptomyces sp. CMC78, isolated from Japanese agricultural soil.</title>
        <authorList>
            <person name="Hashimoto T."/>
            <person name="Ito M."/>
            <person name="Iwamoto M."/>
            <person name="Fukahori D."/>
            <person name="Shoda T."/>
            <person name="Sakoda M."/>
            <person name="Morohoshi T."/>
            <person name="Mitsuboshi M."/>
            <person name="Nishizawa T."/>
        </authorList>
    </citation>
    <scope>NUCLEOTIDE SEQUENCE</scope>
    <source>
        <strain evidence="2">CMC78</strain>
    </source>
</reference>
<protein>
    <submittedName>
        <fullName evidence="2">Uncharacterized protein</fullName>
    </submittedName>
</protein>
<dbReference type="EMBL" id="AP035884">
    <property type="protein sequence ID" value="BFP51493.1"/>
    <property type="molecule type" value="Genomic_DNA"/>
</dbReference>